<keyword evidence="1" id="KW-0812">Transmembrane</keyword>
<dbReference type="Proteomes" id="UP000632740">
    <property type="component" value="Unassembled WGS sequence"/>
</dbReference>
<dbReference type="EMBL" id="BONK01000022">
    <property type="protein sequence ID" value="GIG23643.1"/>
    <property type="molecule type" value="Genomic_DNA"/>
</dbReference>
<comment type="caution">
    <text evidence="2">The sequence shown here is derived from an EMBL/GenBank/DDBJ whole genome shotgun (WGS) entry which is preliminary data.</text>
</comment>
<keyword evidence="1" id="KW-1133">Transmembrane helix</keyword>
<feature type="transmembrane region" description="Helical" evidence="1">
    <location>
        <begin position="159"/>
        <end position="181"/>
    </location>
</feature>
<name>A0A919P5K0_9CELL</name>
<feature type="transmembrane region" description="Helical" evidence="1">
    <location>
        <begin position="20"/>
        <end position="37"/>
    </location>
</feature>
<keyword evidence="1" id="KW-0472">Membrane</keyword>
<dbReference type="RefSeq" id="WP_203758645.1">
    <property type="nucleotide sequence ID" value="NZ_BONK01000022.1"/>
</dbReference>
<evidence type="ECO:0000313" key="3">
    <source>
        <dbReference type="Proteomes" id="UP000632740"/>
    </source>
</evidence>
<accession>A0A919P5K0</accession>
<evidence type="ECO:0000256" key="1">
    <source>
        <dbReference type="SAM" id="Phobius"/>
    </source>
</evidence>
<keyword evidence="3" id="KW-1185">Reference proteome</keyword>
<evidence type="ECO:0000313" key="2">
    <source>
        <dbReference type="EMBL" id="GIG23643.1"/>
    </source>
</evidence>
<feature type="transmembrane region" description="Helical" evidence="1">
    <location>
        <begin position="42"/>
        <end position="58"/>
    </location>
</feature>
<reference evidence="2" key="1">
    <citation type="submission" date="2021-01" db="EMBL/GenBank/DDBJ databases">
        <title>Whole genome shotgun sequence of Cellulomonas chitinilytica NBRC 110799.</title>
        <authorList>
            <person name="Komaki H."/>
            <person name="Tamura T."/>
        </authorList>
    </citation>
    <scope>NUCLEOTIDE SEQUENCE</scope>
    <source>
        <strain evidence="2">NBRC 110799</strain>
    </source>
</reference>
<dbReference type="AlphaFoldDB" id="A0A919P5K0"/>
<gene>
    <name evidence="2" type="ORF">Cch01nite_43670</name>
</gene>
<sequence length="184" mass="20370">MTEYYRLADTVAAFDQRLLTIKSWGVTFALATLALGFQQKHYGLFLLAAAGALGFWLIEASTKSHQLRYYPRMGDIEAIAYDLFGRRTTKGIASSPLIDWGWSSAAQRLWGVAPNRSAVALSLRPRTIHEKDPHVPKPWDDVNSKPGVLNYILLWPHVALPHAIAVLLGLVLFVLGLFGAFGPI</sequence>
<organism evidence="2 3">
    <name type="scientific">Cellulomonas chitinilytica</name>
    <dbReference type="NCBI Taxonomy" id="398759"/>
    <lineage>
        <taxon>Bacteria</taxon>
        <taxon>Bacillati</taxon>
        <taxon>Actinomycetota</taxon>
        <taxon>Actinomycetes</taxon>
        <taxon>Micrococcales</taxon>
        <taxon>Cellulomonadaceae</taxon>
        <taxon>Cellulomonas</taxon>
    </lineage>
</organism>
<protein>
    <submittedName>
        <fullName evidence="2">Uncharacterized protein</fullName>
    </submittedName>
</protein>
<proteinExistence type="predicted"/>